<dbReference type="EMBL" id="JBHMCG010000175">
    <property type="protein sequence ID" value="MFB9578326.1"/>
    <property type="molecule type" value="Genomic_DNA"/>
</dbReference>
<dbReference type="InterPro" id="IPR007527">
    <property type="entry name" value="Znf_SWIM"/>
</dbReference>
<feature type="region of interest" description="Disordered" evidence="2">
    <location>
        <begin position="1"/>
        <end position="28"/>
    </location>
</feature>
<keyword evidence="5" id="KW-1185">Reference proteome</keyword>
<comment type="caution">
    <text evidence="4">The sequence shown here is derived from an EMBL/GenBank/DDBJ whole genome shotgun (WGS) entry which is preliminary data.</text>
</comment>
<organism evidence="4 5">
    <name type="scientific">Streptomyces yanii</name>
    <dbReference type="NCBI Taxonomy" id="78510"/>
    <lineage>
        <taxon>Bacteria</taxon>
        <taxon>Bacillati</taxon>
        <taxon>Actinomycetota</taxon>
        <taxon>Actinomycetes</taxon>
        <taxon>Kitasatosporales</taxon>
        <taxon>Streptomycetaceae</taxon>
        <taxon>Streptomyces</taxon>
    </lineage>
</organism>
<reference evidence="4 5" key="1">
    <citation type="submission" date="2024-09" db="EMBL/GenBank/DDBJ databases">
        <authorList>
            <person name="Sun Q."/>
            <person name="Mori K."/>
        </authorList>
    </citation>
    <scope>NUCLEOTIDE SEQUENCE [LARGE SCALE GENOMIC DNA]</scope>
    <source>
        <strain evidence="4 5">JCM 3331</strain>
    </source>
</reference>
<sequence>MTRTSTDAGSGMSTGTTAEASTDTSSASAPRADLLALTPDTLAALANRGLVKRATKELDAGTAPALTTGPDTTVSARFDDGTTAVLPPGAGLGDGSCSCAAPGVCRHLIALVLAYQRHAATDADACPSPVSDWSPGSVDDRALTEALGARALTAARRTFDRGYGALVHRPTADRPGPWVELPTCTVRFPVPGEIAYALTDASAAVRDEMVTLAVWAFRAADEAGTEDRSTPVQVGGRSTDTHPAARPELDAVAALADELLREGVAHAGPVLRAALTRAGEAMTAASLHWPAGAVAELTGQLTAYADRGAHYRPELVAALLTEVHARRRAAAVPGALGSRETGDTPLRRVRLTSLGCRVRGTAEALVAEVYFAHPGAGTVLVLRKEWTATDGQELTGHRLAMRRVLSTPLASLATGSLVSESIRRTASRALTIARGRVGTTSITPVGAAWTDLPEPLLVRDLSALAAGWEGQPPRLIRPRVEAETVRVVALSAIESVGYDPAEQRLEAVVRDVSGTSALLTSAYRPECPGALDALADALESGATHVSGSVHRAGGGIRIDPIAVLTPAGVTVPDLARGDGSTTLAAAAHRVPDPLAEALDEAISALAAAAHNGLLRPTAPARSRIDAAATALSRTGLTRAAALLRAFLNTLDQQPENGRTDAWLEAQLHLLISSELRAAEG</sequence>
<feature type="compositionally biased region" description="Low complexity" evidence="2">
    <location>
        <begin position="13"/>
        <end position="28"/>
    </location>
</feature>
<gene>
    <name evidence="4" type="ORF">ACFFTL_40195</name>
</gene>
<proteinExistence type="predicted"/>
<name>A0ABV5RMK3_9ACTN</name>
<evidence type="ECO:0000256" key="2">
    <source>
        <dbReference type="SAM" id="MobiDB-lite"/>
    </source>
</evidence>
<evidence type="ECO:0000256" key="1">
    <source>
        <dbReference type="PROSITE-ProRule" id="PRU00325"/>
    </source>
</evidence>
<feature type="domain" description="SWIM-type" evidence="3">
    <location>
        <begin position="72"/>
        <end position="116"/>
    </location>
</feature>
<accession>A0ABV5RMK3</accession>
<keyword evidence="1" id="KW-0863">Zinc-finger</keyword>
<dbReference type="PROSITE" id="PS50966">
    <property type="entry name" value="ZF_SWIM"/>
    <property type="match status" value="1"/>
</dbReference>
<evidence type="ECO:0000259" key="3">
    <source>
        <dbReference type="PROSITE" id="PS50966"/>
    </source>
</evidence>
<dbReference type="RefSeq" id="WP_345511053.1">
    <property type="nucleotide sequence ID" value="NZ_BAAAXD010000011.1"/>
</dbReference>
<keyword evidence="1" id="KW-0862">Zinc</keyword>
<keyword evidence="1" id="KW-0479">Metal-binding</keyword>
<evidence type="ECO:0000313" key="5">
    <source>
        <dbReference type="Proteomes" id="UP001589710"/>
    </source>
</evidence>
<evidence type="ECO:0000313" key="4">
    <source>
        <dbReference type="EMBL" id="MFB9578326.1"/>
    </source>
</evidence>
<protein>
    <recommendedName>
        <fullName evidence="3">SWIM-type domain-containing protein</fullName>
    </recommendedName>
</protein>
<dbReference type="Proteomes" id="UP001589710">
    <property type="component" value="Unassembled WGS sequence"/>
</dbReference>